<keyword evidence="3" id="KW-1185">Reference proteome</keyword>
<dbReference type="Proteomes" id="UP000479000">
    <property type="component" value="Unassembled WGS sequence"/>
</dbReference>
<dbReference type="GO" id="GO:0043291">
    <property type="term" value="C:RAVE complex"/>
    <property type="evidence" value="ECO:0007669"/>
    <property type="project" value="TreeGrafter"/>
</dbReference>
<evidence type="ECO:0000256" key="1">
    <source>
        <dbReference type="ARBA" id="ARBA00005535"/>
    </source>
</evidence>
<comment type="similarity">
    <text evidence="1">Belongs to the rogdi family.</text>
</comment>
<evidence type="ECO:0000313" key="2">
    <source>
        <dbReference type="EMBL" id="CAB0002174.1"/>
    </source>
</evidence>
<gene>
    <name evidence="2" type="ORF">NTEN_LOCUS7961</name>
</gene>
<dbReference type="OrthoDB" id="66510at2759"/>
<evidence type="ECO:0000313" key="3">
    <source>
        <dbReference type="Proteomes" id="UP000479000"/>
    </source>
</evidence>
<feature type="non-terminal residue" evidence="2">
    <location>
        <position position="1"/>
    </location>
</feature>
<organism evidence="2 3">
    <name type="scientific">Nesidiocoris tenuis</name>
    <dbReference type="NCBI Taxonomy" id="355587"/>
    <lineage>
        <taxon>Eukaryota</taxon>
        <taxon>Metazoa</taxon>
        <taxon>Ecdysozoa</taxon>
        <taxon>Arthropoda</taxon>
        <taxon>Hexapoda</taxon>
        <taxon>Insecta</taxon>
        <taxon>Pterygota</taxon>
        <taxon>Neoptera</taxon>
        <taxon>Paraneoptera</taxon>
        <taxon>Hemiptera</taxon>
        <taxon>Heteroptera</taxon>
        <taxon>Panheteroptera</taxon>
        <taxon>Cimicomorpha</taxon>
        <taxon>Miridae</taxon>
        <taxon>Dicyphina</taxon>
        <taxon>Nesidiocoris</taxon>
    </lineage>
</organism>
<reference evidence="2 3" key="1">
    <citation type="submission" date="2020-02" db="EMBL/GenBank/DDBJ databases">
        <authorList>
            <person name="Ferguson B K."/>
        </authorList>
    </citation>
    <scope>NUCLEOTIDE SEQUENCE [LARGE SCALE GENOMIC DNA]</scope>
</reference>
<dbReference type="EMBL" id="CADCXU010011959">
    <property type="protein sequence ID" value="CAB0002174.1"/>
    <property type="molecule type" value="Genomic_DNA"/>
</dbReference>
<name>A0A6H5GF69_9HEMI</name>
<sequence>KSLSPVLPEDLALSFYIQSHKLVFAVYQLSSTHGTMKYECHQSEASVPWLNEVLVLFTVALQLCQQLKDKLGLALFIGSYSLCRSRLGKYDGKGGMCCDIRVLLPGYITYLSTPPKPVHLISFNLCSFLPSHPTEYISFTRHNPPIPIK</sequence>
<dbReference type="AlphaFoldDB" id="A0A6H5GF69"/>
<accession>A0A6H5GF69</accession>
<proteinExistence type="inferred from homology"/>
<protein>
    <submittedName>
        <fullName evidence="2">Uncharacterized protein</fullName>
    </submittedName>
</protein>
<dbReference type="InterPro" id="IPR028241">
    <property type="entry name" value="RAVE2/Rogdi"/>
</dbReference>
<dbReference type="PANTHER" id="PTHR13618">
    <property type="entry name" value="LEUCINE ZIPPER CONTAINING TRANSCRIPTION FACTOR LZF1"/>
    <property type="match status" value="1"/>
</dbReference>
<dbReference type="PANTHER" id="PTHR13618:SF1">
    <property type="entry name" value="PROTEIN ROGDI HOMOLOG"/>
    <property type="match status" value="1"/>
</dbReference>